<organism evidence="1 2">
    <name type="scientific">Virgisporangium aurantiacum</name>
    <dbReference type="NCBI Taxonomy" id="175570"/>
    <lineage>
        <taxon>Bacteria</taxon>
        <taxon>Bacillati</taxon>
        <taxon>Actinomycetota</taxon>
        <taxon>Actinomycetes</taxon>
        <taxon>Micromonosporales</taxon>
        <taxon>Micromonosporaceae</taxon>
        <taxon>Virgisporangium</taxon>
    </lineage>
</organism>
<sequence length="75" mass="8509">MRVPSWVSNLPFVGADAIAAGLLTKRQLTGETWLRLFPTVYAWRESPLDHRTWCVGAGLFLCGRSRRRSRACGWC</sequence>
<dbReference type="EMBL" id="BOPG01000022">
    <property type="protein sequence ID" value="GIJ55902.1"/>
    <property type="molecule type" value="Genomic_DNA"/>
</dbReference>
<name>A0A8J4E1D6_9ACTN</name>
<comment type="caution">
    <text evidence="1">The sequence shown here is derived from an EMBL/GenBank/DDBJ whole genome shotgun (WGS) entry which is preliminary data.</text>
</comment>
<proteinExistence type="predicted"/>
<evidence type="ECO:0000313" key="2">
    <source>
        <dbReference type="Proteomes" id="UP000612585"/>
    </source>
</evidence>
<reference evidence="1" key="1">
    <citation type="submission" date="2021-01" db="EMBL/GenBank/DDBJ databases">
        <title>Whole genome shotgun sequence of Virgisporangium aurantiacum NBRC 16421.</title>
        <authorList>
            <person name="Komaki H."/>
            <person name="Tamura T."/>
        </authorList>
    </citation>
    <scope>NUCLEOTIDE SEQUENCE</scope>
    <source>
        <strain evidence="1">NBRC 16421</strain>
    </source>
</reference>
<dbReference type="Proteomes" id="UP000612585">
    <property type="component" value="Unassembled WGS sequence"/>
</dbReference>
<dbReference type="AlphaFoldDB" id="A0A8J4E1D6"/>
<keyword evidence="2" id="KW-1185">Reference proteome</keyword>
<evidence type="ECO:0000313" key="1">
    <source>
        <dbReference type="EMBL" id="GIJ55902.1"/>
    </source>
</evidence>
<protein>
    <submittedName>
        <fullName evidence="1">Uncharacterized protein</fullName>
    </submittedName>
</protein>
<gene>
    <name evidence="1" type="ORF">Vau01_034180</name>
</gene>
<accession>A0A8J4E1D6</accession>